<organism evidence="1 2">
    <name type="scientific">Solanum verrucosum</name>
    <dbReference type="NCBI Taxonomy" id="315347"/>
    <lineage>
        <taxon>Eukaryota</taxon>
        <taxon>Viridiplantae</taxon>
        <taxon>Streptophyta</taxon>
        <taxon>Embryophyta</taxon>
        <taxon>Tracheophyta</taxon>
        <taxon>Spermatophyta</taxon>
        <taxon>Magnoliopsida</taxon>
        <taxon>eudicotyledons</taxon>
        <taxon>Gunneridae</taxon>
        <taxon>Pentapetalae</taxon>
        <taxon>asterids</taxon>
        <taxon>lamiids</taxon>
        <taxon>Solanales</taxon>
        <taxon>Solanaceae</taxon>
        <taxon>Solanoideae</taxon>
        <taxon>Solaneae</taxon>
        <taxon>Solanum</taxon>
    </lineage>
</organism>
<dbReference type="Proteomes" id="UP001234989">
    <property type="component" value="Chromosome 11"/>
</dbReference>
<gene>
    <name evidence="1" type="ORF">MTR67_046978</name>
</gene>
<sequence>MGKYDCVYEWDITSYERDMEKQGGRGNDDKNCDVDIRGEKRHSGRDMVKTDCFGLKNGIPRKANTFGKLKYTLHFNLQLEPIIEESSASRHPTANLPLKFTIVAAAITICAVMETLNCGVPIIVMPMQHDQPLNTRFRARFQEDVTVSSVLSRTGDFAKNVVLPAHVIWRKISEYAVSHQKEDDKIVIYKQFFIELLQNKTHEDIGIKVIDGHLSDDIF</sequence>
<proteinExistence type="predicted"/>
<evidence type="ECO:0000313" key="2">
    <source>
        <dbReference type="Proteomes" id="UP001234989"/>
    </source>
</evidence>
<dbReference type="EMBL" id="CP133622">
    <property type="protein sequence ID" value="WMV53593.1"/>
    <property type="molecule type" value="Genomic_DNA"/>
</dbReference>
<keyword evidence="2" id="KW-1185">Reference proteome</keyword>
<dbReference type="AlphaFoldDB" id="A0AAF0UYF7"/>
<name>A0AAF0UYF7_SOLVR</name>
<accession>A0AAF0UYF7</accession>
<reference evidence="1" key="1">
    <citation type="submission" date="2023-08" db="EMBL/GenBank/DDBJ databases">
        <title>A de novo genome assembly of Solanum verrucosum Schlechtendal, a Mexican diploid species geographically isolated from the other diploid A-genome species in potato relatives.</title>
        <authorList>
            <person name="Hosaka K."/>
        </authorList>
    </citation>
    <scope>NUCLEOTIDE SEQUENCE</scope>
    <source>
        <tissue evidence="1">Young leaves</tissue>
    </source>
</reference>
<dbReference type="SUPFAM" id="SSF53756">
    <property type="entry name" value="UDP-Glycosyltransferase/glycogen phosphorylase"/>
    <property type="match status" value="1"/>
</dbReference>
<protein>
    <submittedName>
        <fullName evidence="1">Uncharacterized protein</fullName>
    </submittedName>
</protein>
<evidence type="ECO:0000313" key="1">
    <source>
        <dbReference type="EMBL" id="WMV53593.1"/>
    </source>
</evidence>